<dbReference type="GO" id="GO:0003677">
    <property type="term" value="F:DNA binding"/>
    <property type="evidence" value="ECO:0007669"/>
    <property type="project" value="InterPro"/>
</dbReference>
<dbReference type="OrthoDB" id="9788479at2"/>
<name>A0A164K636_9NOCA</name>
<evidence type="ECO:0000313" key="3">
    <source>
        <dbReference type="Proteomes" id="UP000076512"/>
    </source>
</evidence>
<organism evidence="2 3">
    <name type="scientific">Nocardia terpenica</name>
    <dbReference type="NCBI Taxonomy" id="455432"/>
    <lineage>
        <taxon>Bacteria</taxon>
        <taxon>Bacillati</taxon>
        <taxon>Actinomycetota</taxon>
        <taxon>Actinomycetes</taxon>
        <taxon>Mycobacteriales</taxon>
        <taxon>Nocardiaceae</taxon>
        <taxon>Nocardia</taxon>
    </lineage>
</organism>
<dbReference type="SUPFAM" id="SSF47413">
    <property type="entry name" value="lambda repressor-like DNA-binding domains"/>
    <property type="match status" value="1"/>
</dbReference>
<dbReference type="AlphaFoldDB" id="A0A164K636"/>
<comment type="caution">
    <text evidence="2">The sequence shown here is derived from an EMBL/GenBank/DDBJ whole genome shotgun (WGS) entry which is preliminary data.</text>
</comment>
<dbReference type="RefSeq" id="WP_067595210.1">
    <property type="nucleotide sequence ID" value="NZ_JABMCZ010000003.1"/>
</dbReference>
<sequence>MATSIDEQRNRITNYVDERGEAEHLAPLRRQLALALLDHFVALEISDTELAERVGQNRVEISKLRNGKLDKFSVDRLIRIAEKAGLNVKVNFLGVAA</sequence>
<reference evidence="2 3" key="1">
    <citation type="submission" date="2016-04" db="EMBL/GenBank/DDBJ databases">
        <authorList>
            <person name="Evans L.H."/>
            <person name="Alamgir A."/>
            <person name="Owens N."/>
            <person name="Weber N.D."/>
            <person name="Virtaneva K."/>
            <person name="Barbian K."/>
            <person name="Babar A."/>
            <person name="Rosenke K."/>
        </authorList>
    </citation>
    <scope>NUCLEOTIDE SEQUENCE [LARGE SCALE GENOMIC DNA]</scope>
    <source>
        <strain evidence="2 3">IFM 0406</strain>
    </source>
</reference>
<evidence type="ECO:0000313" key="2">
    <source>
        <dbReference type="EMBL" id="KZM71074.1"/>
    </source>
</evidence>
<dbReference type="EMBL" id="LWGR01000013">
    <property type="protein sequence ID" value="KZM71074.1"/>
    <property type="molecule type" value="Genomic_DNA"/>
</dbReference>
<gene>
    <name evidence="2" type="ORF">AWN90_41930</name>
</gene>
<feature type="domain" description="HigA2-like helix-turn-helix" evidence="1">
    <location>
        <begin position="16"/>
        <end position="90"/>
    </location>
</feature>
<evidence type="ECO:0000259" key="1">
    <source>
        <dbReference type="Pfam" id="PF13744"/>
    </source>
</evidence>
<dbReference type="Proteomes" id="UP000076512">
    <property type="component" value="Unassembled WGS sequence"/>
</dbReference>
<protein>
    <recommendedName>
        <fullName evidence="1">HigA2-like helix-turn-helix domain-containing protein</fullName>
    </recommendedName>
</protein>
<dbReference type="Pfam" id="PF13744">
    <property type="entry name" value="HTH_37"/>
    <property type="match status" value="1"/>
</dbReference>
<proteinExistence type="predicted"/>
<dbReference type="Gene3D" id="1.10.260.40">
    <property type="entry name" value="lambda repressor-like DNA-binding domains"/>
    <property type="match status" value="1"/>
</dbReference>
<keyword evidence="3" id="KW-1185">Reference proteome</keyword>
<accession>A0A164K636</accession>
<dbReference type="InterPro" id="IPR039554">
    <property type="entry name" value="HigA2-like_HTH"/>
</dbReference>
<dbReference type="InterPro" id="IPR010982">
    <property type="entry name" value="Lambda_DNA-bd_dom_sf"/>
</dbReference>